<feature type="domain" description="Periplasmic binding protein" evidence="4">
    <location>
        <begin position="34"/>
        <end position="292"/>
    </location>
</feature>
<dbReference type="SUPFAM" id="SSF53822">
    <property type="entry name" value="Periplasmic binding protein-like I"/>
    <property type="match status" value="1"/>
</dbReference>
<feature type="signal peptide" evidence="3">
    <location>
        <begin position="1"/>
        <end position="26"/>
    </location>
</feature>
<dbReference type="Pfam" id="PF13407">
    <property type="entry name" value="Peripla_BP_4"/>
    <property type="match status" value="1"/>
</dbReference>
<dbReference type="InterPro" id="IPR025997">
    <property type="entry name" value="SBP_2_dom"/>
</dbReference>
<dbReference type="GO" id="GO:0030246">
    <property type="term" value="F:carbohydrate binding"/>
    <property type="evidence" value="ECO:0007669"/>
    <property type="project" value="TreeGrafter"/>
</dbReference>
<dbReference type="PANTHER" id="PTHR30036">
    <property type="entry name" value="D-XYLOSE-BINDING PERIPLASMIC PROTEIN"/>
    <property type="match status" value="1"/>
</dbReference>
<dbReference type="AlphaFoldDB" id="A0A017HN65"/>
<dbReference type="Proteomes" id="UP000019666">
    <property type="component" value="Unassembled WGS sequence"/>
</dbReference>
<organism evidence="5 6">
    <name type="scientific">Rubellimicrobium mesophilum DSM 19309</name>
    <dbReference type="NCBI Taxonomy" id="442562"/>
    <lineage>
        <taxon>Bacteria</taxon>
        <taxon>Pseudomonadati</taxon>
        <taxon>Pseudomonadota</taxon>
        <taxon>Alphaproteobacteria</taxon>
        <taxon>Rhodobacterales</taxon>
        <taxon>Roseobacteraceae</taxon>
        <taxon>Rubellimicrobium</taxon>
    </lineage>
</organism>
<protein>
    <submittedName>
        <fullName evidence="5">Inositol transport system sugar-binding protein</fullName>
    </submittedName>
</protein>
<keyword evidence="3" id="KW-0732">Signal</keyword>
<proteinExistence type="inferred from homology"/>
<evidence type="ECO:0000256" key="2">
    <source>
        <dbReference type="ARBA" id="ARBA00007639"/>
    </source>
</evidence>
<comment type="similarity">
    <text evidence="2">Belongs to the bacterial solute-binding protein 2 family.</text>
</comment>
<evidence type="ECO:0000313" key="5">
    <source>
        <dbReference type="EMBL" id="EYD75229.1"/>
    </source>
</evidence>
<evidence type="ECO:0000259" key="4">
    <source>
        <dbReference type="Pfam" id="PF13407"/>
    </source>
</evidence>
<accession>A0A017HN65</accession>
<dbReference type="RefSeq" id="WP_037283543.1">
    <property type="nucleotide sequence ID" value="NZ_KK088622.1"/>
</dbReference>
<sequence>MTHTKRMTVALMSAAILTAAGSAAVAQDGANIFVIGGKPDDPFWSIVKRGAEDAGKVVEAQGGSVTWLGPQNYDNLGVDAAELIRQAIDQGAEAIVAPDWVPEAMDPAFQAVKDAGIPFIVYNAGGIEAADRLGAMNYVGAVDYKAGLAGGDYLAKAGSKSGVCINSLPGAANIEAYCQGFVDGMTQGGGTAEVLPLPATAEGNVTAVAQAIKAYLLQHPEVDSVFTTANLDAVGTVQGIAQAGKADSVGVCGVNFDEAILSQIQSGAQACAIDQQGYQQGFYAVSILNGYVNYGLSIPTREILTGPGVVDATNIEATMAGAQQGTR</sequence>
<keyword evidence="6" id="KW-1185">Reference proteome</keyword>
<dbReference type="PATRIC" id="fig|442562.3.peg.3157"/>
<dbReference type="HOGENOM" id="CLU_037628_3_5_5"/>
<dbReference type="OrthoDB" id="257716at2"/>
<evidence type="ECO:0000256" key="1">
    <source>
        <dbReference type="ARBA" id="ARBA00004418"/>
    </source>
</evidence>
<dbReference type="InterPro" id="IPR050555">
    <property type="entry name" value="Bact_Solute-Bind_Prot2"/>
</dbReference>
<dbReference type="GO" id="GO:0030288">
    <property type="term" value="C:outer membrane-bounded periplasmic space"/>
    <property type="evidence" value="ECO:0007669"/>
    <property type="project" value="TreeGrafter"/>
</dbReference>
<gene>
    <name evidence="5" type="ORF">Rumeso_03211</name>
</gene>
<dbReference type="Gene3D" id="3.40.50.2300">
    <property type="match status" value="2"/>
</dbReference>
<name>A0A017HN65_9RHOB</name>
<evidence type="ECO:0000256" key="3">
    <source>
        <dbReference type="SAM" id="SignalP"/>
    </source>
</evidence>
<comment type="subcellular location">
    <subcellularLocation>
        <location evidence="1">Periplasm</location>
    </subcellularLocation>
</comment>
<dbReference type="EMBL" id="AOSK01000090">
    <property type="protein sequence ID" value="EYD75229.1"/>
    <property type="molecule type" value="Genomic_DNA"/>
</dbReference>
<dbReference type="PANTHER" id="PTHR30036:SF7">
    <property type="entry name" value="ABC TRANSPORTER PERIPLASMIC-BINDING PROTEIN YPHF"/>
    <property type="match status" value="1"/>
</dbReference>
<feature type="chain" id="PRO_5001493001" evidence="3">
    <location>
        <begin position="27"/>
        <end position="327"/>
    </location>
</feature>
<reference evidence="5 6" key="1">
    <citation type="submission" date="2013-02" db="EMBL/GenBank/DDBJ databases">
        <authorList>
            <person name="Fiebig A."/>
            <person name="Goeker M."/>
            <person name="Klenk H.-P.P."/>
        </authorList>
    </citation>
    <scope>NUCLEOTIDE SEQUENCE [LARGE SCALE GENOMIC DNA]</scope>
    <source>
        <strain evidence="5 6">DSM 19309</strain>
    </source>
</reference>
<evidence type="ECO:0000313" key="6">
    <source>
        <dbReference type="Proteomes" id="UP000019666"/>
    </source>
</evidence>
<dbReference type="STRING" id="442562.Rumeso_03211"/>
<dbReference type="InterPro" id="IPR028082">
    <property type="entry name" value="Peripla_BP_I"/>
</dbReference>
<comment type="caution">
    <text evidence="5">The sequence shown here is derived from an EMBL/GenBank/DDBJ whole genome shotgun (WGS) entry which is preliminary data.</text>
</comment>